<accession>A0AAV3XZP2</accession>
<sequence>MSKVPTALAYQSKDQNIFITVEDHLAHWRPFALFDNSHKLSIVWRHPENNCISGLGRIDGHLLRQKSTHVIDRDKSLGSRGLRQFGQGSARRKRLGLKVKASELKLFTFHSVVHSSEASLFCFLPYFLAEWTRRMGFLNMK</sequence>
<evidence type="ECO:0000313" key="1">
    <source>
        <dbReference type="EMBL" id="GFN75857.1"/>
    </source>
</evidence>
<comment type="caution">
    <text evidence="1">The sequence shown here is derived from an EMBL/GenBank/DDBJ whole genome shotgun (WGS) entry which is preliminary data.</text>
</comment>
<keyword evidence="2" id="KW-1185">Reference proteome</keyword>
<dbReference type="Proteomes" id="UP000735302">
    <property type="component" value="Unassembled WGS sequence"/>
</dbReference>
<evidence type="ECO:0000313" key="2">
    <source>
        <dbReference type="Proteomes" id="UP000735302"/>
    </source>
</evidence>
<gene>
    <name evidence="1" type="ORF">PoB_000236300</name>
</gene>
<proteinExistence type="predicted"/>
<reference evidence="1 2" key="1">
    <citation type="journal article" date="2021" name="Elife">
        <title>Chloroplast acquisition without the gene transfer in kleptoplastic sea slugs, Plakobranchus ocellatus.</title>
        <authorList>
            <person name="Maeda T."/>
            <person name="Takahashi S."/>
            <person name="Yoshida T."/>
            <person name="Shimamura S."/>
            <person name="Takaki Y."/>
            <person name="Nagai Y."/>
            <person name="Toyoda A."/>
            <person name="Suzuki Y."/>
            <person name="Arimoto A."/>
            <person name="Ishii H."/>
            <person name="Satoh N."/>
            <person name="Nishiyama T."/>
            <person name="Hasebe M."/>
            <person name="Maruyama T."/>
            <person name="Minagawa J."/>
            <person name="Obokata J."/>
            <person name="Shigenobu S."/>
        </authorList>
    </citation>
    <scope>NUCLEOTIDE SEQUENCE [LARGE SCALE GENOMIC DNA]</scope>
</reference>
<protein>
    <submittedName>
        <fullName evidence="1">Uncharacterized protein</fullName>
    </submittedName>
</protein>
<dbReference type="EMBL" id="BLXT01000300">
    <property type="protein sequence ID" value="GFN75857.1"/>
    <property type="molecule type" value="Genomic_DNA"/>
</dbReference>
<name>A0AAV3XZP2_9GAST</name>
<organism evidence="1 2">
    <name type="scientific">Plakobranchus ocellatus</name>
    <dbReference type="NCBI Taxonomy" id="259542"/>
    <lineage>
        <taxon>Eukaryota</taxon>
        <taxon>Metazoa</taxon>
        <taxon>Spiralia</taxon>
        <taxon>Lophotrochozoa</taxon>
        <taxon>Mollusca</taxon>
        <taxon>Gastropoda</taxon>
        <taxon>Heterobranchia</taxon>
        <taxon>Euthyneura</taxon>
        <taxon>Panpulmonata</taxon>
        <taxon>Sacoglossa</taxon>
        <taxon>Placobranchoidea</taxon>
        <taxon>Plakobranchidae</taxon>
        <taxon>Plakobranchus</taxon>
    </lineage>
</organism>
<dbReference type="AlphaFoldDB" id="A0AAV3XZP2"/>